<proteinExistence type="predicted"/>
<keyword evidence="2" id="KW-1185">Reference proteome</keyword>
<accession>A0A560GU10</accession>
<sequence>MTDYSHLHSSTVPLLDLSNAERVFRCQTKRYVNYPRAKQIMAKLEHLLVLPHQQRPECLIVEAPTSNGKSYLLKEFLRRHPAVDDPKGDSGIIPVLFIEVTGDPSLETFYEWILDALSVPFNRKSHRRIKRHQCILALKMAGTRIVIMDETHNLALASFAERMKILAEMRSIMNDDTLMISFVCAGTGQAKSQLQSDAQLLNRHEVAQLPLWKDDGDYRALLAGFESLLPLRQPSGLWEDDALAGYILERSERLIAGMFYIVSRAATEAIRSGEERITRKILERVDYQPPSKRRVTVVDLDVM</sequence>
<dbReference type="InterPro" id="IPR008868">
    <property type="entry name" value="TniB"/>
</dbReference>
<reference evidence="1 2" key="1">
    <citation type="submission" date="2019-06" db="EMBL/GenBank/DDBJ databases">
        <title>Genomic Encyclopedia of Type Strains, Phase IV (KMG-V): Genome sequencing to study the core and pangenomes of soil and plant-associated prokaryotes.</title>
        <authorList>
            <person name="Whitman W."/>
        </authorList>
    </citation>
    <scope>NUCLEOTIDE SEQUENCE [LARGE SCALE GENOMIC DNA]</scope>
    <source>
        <strain evidence="1 2">BR 11622</strain>
    </source>
</reference>
<dbReference type="InterPro" id="IPR027417">
    <property type="entry name" value="P-loop_NTPase"/>
</dbReference>
<dbReference type="EMBL" id="VITR01000016">
    <property type="protein sequence ID" value="TWB36920.1"/>
    <property type="molecule type" value="Genomic_DNA"/>
</dbReference>
<evidence type="ECO:0000313" key="2">
    <source>
        <dbReference type="Proteomes" id="UP000315751"/>
    </source>
</evidence>
<dbReference type="AlphaFoldDB" id="A0A560GU10"/>
<evidence type="ECO:0000313" key="1">
    <source>
        <dbReference type="EMBL" id="TWB36920.1"/>
    </source>
</evidence>
<comment type="caution">
    <text evidence="1">The sequence shown here is derived from an EMBL/GenBank/DDBJ whole genome shotgun (WGS) entry which is preliminary data.</text>
</comment>
<dbReference type="Gene3D" id="3.40.50.300">
    <property type="entry name" value="P-loop containing nucleotide triphosphate hydrolases"/>
    <property type="match status" value="1"/>
</dbReference>
<name>A0A560GU10_9PROT</name>
<dbReference type="SUPFAM" id="SSF52540">
    <property type="entry name" value="P-loop containing nucleoside triphosphate hydrolases"/>
    <property type="match status" value="1"/>
</dbReference>
<dbReference type="Pfam" id="PF05621">
    <property type="entry name" value="TniB"/>
    <property type="match status" value="1"/>
</dbReference>
<organism evidence="1 2">
    <name type="scientific">Nitrospirillum amazonense</name>
    <dbReference type="NCBI Taxonomy" id="28077"/>
    <lineage>
        <taxon>Bacteria</taxon>
        <taxon>Pseudomonadati</taxon>
        <taxon>Pseudomonadota</taxon>
        <taxon>Alphaproteobacteria</taxon>
        <taxon>Rhodospirillales</taxon>
        <taxon>Azospirillaceae</taxon>
        <taxon>Nitrospirillum</taxon>
    </lineage>
</organism>
<gene>
    <name evidence="1" type="ORF">FBZ90_116143</name>
</gene>
<protein>
    <submittedName>
        <fullName evidence="1">TniB protein</fullName>
    </submittedName>
</protein>
<dbReference type="OrthoDB" id="14765at2"/>
<dbReference type="RefSeq" id="WP_145735349.1">
    <property type="nucleotide sequence ID" value="NZ_VITR01000016.1"/>
</dbReference>
<dbReference type="Proteomes" id="UP000315751">
    <property type="component" value="Unassembled WGS sequence"/>
</dbReference>